<accession>I4VTY4</accession>
<feature type="transmembrane region" description="Helical" evidence="1">
    <location>
        <begin position="93"/>
        <end position="110"/>
    </location>
</feature>
<dbReference type="EMBL" id="AJXU01000026">
    <property type="protein sequence ID" value="EIL90675.1"/>
    <property type="molecule type" value="Genomic_DNA"/>
</dbReference>
<evidence type="ECO:0000256" key="1">
    <source>
        <dbReference type="SAM" id="Phobius"/>
    </source>
</evidence>
<evidence type="ECO:0008006" key="4">
    <source>
        <dbReference type="Google" id="ProtNLM"/>
    </source>
</evidence>
<sequence length="406" mass="46645">MNTTSSAADRLWNKQLIVVTGIAVAVYCLYYFVFCGLPIIGTPTFRIDYFVTTVTRTDGGLMQYIIHSRPISELYVYLQTILAKIFFDGQAKYIIYPLQHISIIVYFISISKVVESIFKVRIHVITFLAAWVLLITNPGLIGGVYKLETIVGTISMFFGGLALIALSLWDRNRKSSTAAIFVLLYALSIFAKEDFILPPIFLLGWYIYRDVEWKKKLYAHRWLLSSTALLLIFFVAFNKLIIPGRSFIDPIEHAKSPYFMTLNPFSMAKVALLYFLDEGRHIRVLSVFYVTTTLASLVFLKKWKETLLIALIIGGLMAPYLIMPNHMFPYYAIKWWVWQTIFSLLFIQIIFVKKEAIVVTLIGVAALAPALINLTRHKGITWNQSAYFRDRFTKSENVQKTLLNNR</sequence>
<dbReference type="AlphaFoldDB" id="I4VTY4"/>
<feature type="transmembrane region" description="Helical" evidence="1">
    <location>
        <begin position="307"/>
        <end position="323"/>
    </location>
</feature>
<dbReference type="Proteomes" id="UP000004210">
    <property type="component" value="Unassembled WGS sequence"/>
</dbReference>
<keyword evidence="1" id="KW-1133">Transmembrane helix</keyword>
<feature type="transmembrane region" description="Helical" evidence="1">
    <location>
        <begin position="282"/>
        <end position="300"/>
    </location>
</feature>
<name>I4VTY4_9GAMM</name>
<reference evidence="2 3" key="1">
    <citation type="journal article" date="2012" name="J. Bacteriol.">
        <title>Genome sequences for six rhodanobacter strains, isolated from soils and the terrestrial subsurface, with variable denitrification capabilities.</title>
        <authorList>
            <person name="Kostka J.E."/>
            <person name="Green S.J."/>
            <person name="Rishishwar L."/>
            <person name="Prakash O."/>
            <person name="Katz L.S."/>
            <person name="Marino-Ramirez L."/>
            <person name="Jordan I.K."/>
            <person name="Munk C."/>
            <person name="Ivanova N."/>
            <person name="Mikhailova N."/>
            <person name="Watson D.B."/>
            <person name="Brown S.D."/>
            <person name="Palumbo A.V."/>
            <person name="Brooks S.C."/>
        </authorList>
    </citation>
    <scope>NUCLEOTIDE SEQUENCE [LARGE SCALE GENOMIC DNA]</scope>
    <source>
        <strain evidence="3">Jip2T</strain>
    </source>
</reference>
<dbReference type="RefSeq" id="WP_007080608.1">
    <property type="nucleotide sequence ID" value="NZ_AJXU01000026.1"/>
</dbReference>
<evidence type="ECO:0000313" key="3">
    <source>
        <dbReference type="Proteomes" id="UP000004210"/>
    </source>
</evidence>
<evidence type="ECO:0000313" key="2">
    <source>
        <dbReference type="EMBL" id="EIL90675.1"/>
    </source>
</evidence>
<gene>
    <name evidence="2" type="ORF">UU9_04839</name>
</gene>
<feature type="transmembrane region" description="Helical" evidence="1">
    <location>
        <begin position="150"/>
        <end position="169"/>
    </location>
</feature>
<feature type="transmembrane region" description="Helical" evidence="1">
    <location>
        <begin position="357"/>
        <end position="375"/>
    </location>
</feature>
<comment type="caution">
    <text evidence="2">The sequence shown here is derived from an EMBL/GenBank/DDBJ whole genome shotgun (WGS) entry which is preliminary data.</text>
</comment>
<organism evidence="2 3">
    <name type="scientific">Rhodanobacter fulvus Jip2</name>
    <dbReference type="NCBI Taxonomy" id="1163408"/>
    <lineage>
        <taxon>Bacteria</taxon>
        <taxon>Pseudomonadati</taxon>
        <taxon>Pseudomonadota</taxon>
        <taxon>Gammaproteobacteria</taxon>
        <taxon>Lysobacterales</taxon>
        <taxon>Rhodanobacteraceae</taxon>
        <taxon>Rhodanobacter</taxon>
    </lineage>
</organism>
<feature type="transmembrane region" description="Helical" evidence="1">
    <location>
        <begin position="219"/>
        <end position="237"/>
    </location>
</feature>
<keyword evidence="1" id="KW-0472">Membrane</keyword>
<feature type="transmembrane region" description="Helical" evidence="1">
    <location>
        <begin position="181"/>
        <end position="207"/>
    </location>
</feature>
<protein>
    <recommendedName>
        <fullName evidence="4">Glycosyltransferase RgtA/B/C/D-like domain-containing protein</fullName>
    </recommendedName>
</protein>
<keyword evidence="1" id="KW-0812">Transmembrane</keyword>
<feature type="transmembrane region" description="Helical" evidence="1">
    <location>
        <begin position="122"/>
        <end position="144"/>
    </location>
</feature>
<feature type="transmembrane region" description="Helical" evidence="1">
    <location>
        <begin position="16"/>
        <end position="40"/>
    </location>
</feature>
<feature type="transmembrane region" description="Helical" evidence="1">
    <location>
        <begin position="335"/>
        <end position="352"/>
    </location>
</feature>
<keyword evidence="3" id="KW-1185">Reference proteome</keyword>
<proteinExistence type="predicted"/>
<feature type="non-terminal residue" evidence="2">
    <location>
        <position position="406"/>
    </location>
</feature>